<feature type="transmembrane region" description="Helical" evidence="5">
    <location>
        <begin position="287"/>
        <end position="305"/>
    </location>
</feature>
<dbReference type="AlphaFoldDB" id="A0A136JJA8"/>
<dbReference type="InParanoid" id="A0A136JJA8"/>
<sequence length="507" mass="55654">MIREATRNSEAVVEYTSDEATILCAHGLQRDAHGLICWLPGSADHPRNWNSGRKFYTICLIILLELYTTIISTTGAAVAREVGPRYGLEELPVLFAFISMYQLGQAVGGYFIPPLSEIAGRWWPYFVSSLLFSVFCLVIPLGGHVATIYAGRFITGLASAVPSVVIAGSIEDLFNIRQRVWMVIIWNSSTTIALCLGPIYASYMIARVGWEWVYYSASICTLAMSVALLPMRESRPSVLLGRKIEELRELKSIADLRWTNADVAQNRQAWTRIVVVRPMQILVTEPLVMLVALTSGISWSVVYLLTESISGIYSTMGFTNSEASLVFLSVAVGVLVTLGPRFAEIKQVDQLQAAGKHVEPEDKMRGFMYAGPALTLGLFWFAWSVPPATSVHWAVPTLSLVPIGFAVNESAHSLSGYLADSYMLYSASVFAGLALTRALISGFMPLAAHALYARLDANRAGSVLAGVSLVFGTAAFIFLRYSKALRRRSPFASYSMAMHQLTQVELD</sequence>
<protein>
    <submittedName>
        <fullName evidence="7">Major facilitator superfamily transporter</fullName>
    </submittedName>
</protein>
<evidence type="ECO:0000256" key="4">
    <source>
        <dbReference type="ARBA" id="ARBA00023136"/>
    </source>
</evidence>
<accession>A0A136JJA8</accession>
<evidence type="ECO:0000256" key="1">
    <source>
        <dbReference type="ARBA" id="ARBA00004141"/>
    </source>
</evidence>
<evidence type="ECO:0000256" key="5">
    <source>
        <dbReference type="SAM" id="Phobius"/>
    </source>
</evidence>
<dbReference type="SUPFAM" id="SSF103473">
    <property type="entry name" value="MFS general substrate transporter"/>
    <property type="match status" value="1"/>
</dbReference>
<dbReference type="Proteomes" id="UP000070501">
    <property type="component" value="Unassembled WGS sequence"/>
</dbReference>
<proteinExistence type="predicted"/>
<evidence type="ECO:0000256" key="3">
    <source>
        <dbReference type="ARBA" id="ARBA00022989"/>
    </source>
</evidence>
<keyword evidence="4 5" id="KW-0472">Membrane</keyword>
<dbReference type="InterPro" id="IPR011701">
    <property type="entry name" value="MFS"/>
</dbReference>
<feature type="transmembrane region" description="Helical" evidence="5">
    <location>
        <begin position="55"/>
        <end position="79"/>
    </location>
</feature>
<evidence type="ECO:0000313" key="7">
    <source>
        <dbReference type="EMBL" id="KXJ97225.1"/>
    </source>
</evidence>
<gene>
    <name evidence="7" type="ORF">Micbo1qcDRAFT_229947</name>
</gene>
<feature type="transmembrane region" description="Helical" evidence="5">
    <location>
        <begin position="460"/>
        <end position="479"/>
    </location>
</feature>
<dbReference type="GO" id="GO:0022857">
    <property type="term" value="F:transmembrane transporter activity"/>
    <property type="evidence" value="ECO:0007669"/>
    <property type="project" value="InterPro"/>
</dbReference>
<reference evidence="8" key="1">
    <citation type="submission" date="2016-02" db="EMBL/GenBank/DDBJ databases">
        <title>Draft genome sequence of Microdochium bolleyi, a fungal endophyte of beachgrass.</title>
        <authorList>
            <consortium name="DOE Joint Genome Institute"/>
            <person name="David A.S."/>
            <person name="May G."/>
            <person name="Haridas S."/>
            <person name="Lim J."/>
            <person name="Wang M."/>
            <person name="Labutti K."/>
            <person name="Lipzen A."/>
            <person name="Barry K."/>
            <person name="Grigoriev I.V."/>
        </authorList>
    </citation>
    <scope>NUCLEOTIDE SEQUENCE [LARGE SCALE GENOMIC DNA]</scope>
    <source>
        <strain evidence="8">J235TASD1</strain>
    </source>
</reference>
<dbReference type="EMBL" id="KQ964245">
    <property type="protein sequence ID" value="KXJ97225.1"/>
    <property type="molecule type" value="Genomic_DNA"/>
</dbReference>
<evidence type="ECO:0000313" key="8">
    <source>
        <dbReference type="Proteomes" id="UP000070501"/>
    </source>
</evidence>
<dbReference type="InterPro" id="IPR036259">
    <property type="entry name" value="MFS_trans_sf"/>
</dbReference>
<keyword evidence="3 5" id="KW-1133">Transmembrane helix</keyword>
<feature type="transmembrane region" description="Helical" evidence="5">
    <location>
        <begin position="422"/>
        <end position="440"/>
    </location>
</feature>
<feature type="transmembrane region" description="Helical" evidence="5">
    <location>
        <begin position="149"/>
        <end position="168"/>
    </location>
</feature>
<organism evidence="7 8">
    <name type="scientific">Microdochium bolleyi</name>
    <dbReference type="NCBI Taxonomy" id="196109"/>
    <lineage>
        <taxon>Eukaryota</taxon>
        <taxon>Fungi</taxon>
        <taxon>Dikarya</taxon>
        <taxon>Ascomycota</taxon>
        <taxon>Pezizomycotina</taxon>
        <taxon>Sordariomycetes</taxon>
        <taxon>Xylariomycetidae</taxon>
        <taxon>Xylariales</taxon>
        <taxon>Microdochiaceae</taxon>
        <taxon>Microdochium</taxon>
    </lineage>
</organism>
<keyword evidence="2 5" id="KW-0812">Transmembrane</keyword>
<name>A0A136JJA8_9PEZI</name>
<feature type="transmembrane region" description="Helical" evidence="5">
    <location>
        <begin position="212"/>
        <end position="231"/>
    </location>
</feature>
<dbReference type="GO" id="GO:0016020">
    <property type="term" value="C:membrane"/>
    <property type="evidence" value="ECO:0007669"/>
    <property type="project" value="UniProtKB-SubCell"/>
</dbReference>
<feature type="transmembrane region" description="Helical" evidence="5">
    <location>
        <begin position="391"/>
        <end position="410"/>
    </location>
</feature>
<feature type="domain" description="Major facilitator superfamily (MFS) profile" evidence="6">
    <location>
        <begin position="54"/>
        <end position="483"/>
    </location>
</feature>
<feature type="transmembrane region" description="Helical" evidence="5">
    <location>
        <begin position="366"/>
        <end position="385"/>
    </location>
</feature>
<dbReference type="Pfam" id="PF07690">
    <property type="entry name" value="MFS_1"/>
    <property type="match status" value="1"/>
</dbReference>
<dbReference type="PANTHER" id="PTHR23502">
    <property type="entry name" value="MAJOR FACILITATOR SUPERFAMILY"/>
    <property type="match status" value="1"/>
</dbReference>
<evidence type="ECO:0000256" key="2">
    <source>
        <dbReference type="ARBA" id="ARBA00022692"/>
    </source>
</evidence>
<feature type="transmembrane region" description="Helical" evidence="5">
    <location>
        <begin position="123"/>
        <end position="143"/>
    </location>
</feature>
<dbReference type="PROSITE" id="PS50850">
    <property type="entry name" value="MFS"/>
    <property type="match status" value="1"/>
</dbReference>
<feature type="transmembrane region" description="Helical" evidence="5">
    <location>
        <begin position="325"/>
        <end position="345"/>
    </location>
</feature>
<feature type="transmembrane region" description="Helical" evidence="5">
    <location>
        <begin position="91"/>
        <end position="111"/>
    </location>
</feature>
<keyword evidence="8" id="KW-1185">Reference proteome</keyword>
<dbReference type="Gene3D" id="1.20.1250.20">
    <property type="entry name" value="MFS general substrate transporter like domains"/>
    <property type="match status" value="1"/>
</dbReference>
<comment type="subcellular location">
    <subcellularLocation>
        <location evidence="1">Membrane</location>
        <topology evidence="1">Multi-pass membrane protein</topology>
    </subcellularLocation>
</comment>
<dbReference type="InterPro" id="IPR020846">
    <property type="entry name" value="MFS_dom"/>
</dbReference>
<feature type="transmembrane region" description="Helical" evidence="5">
    <location>
        <begin position="180"/>
        <end position="206"/>
    </location>
</feature>
<dbReference type="PANTHER" id="PTHR23502:SF157">
    <property type="entry name" value="MAJOR FACILITATOR SUPERFAMILY (MFS) PROFILE DOMAIN-CONTAINING PROTEIN-RELATED"/>
    <property type="match status" value="1"/>
</dbReference>
<dbReference type="OrthoDB" id="5410178at2759"/>
<evidence type="ECO:0000259" key="6">
    <source>
        <dbReference type="PROSITE" id="PS50850"/>
    </source>
</evidence>